<dbReference type="Gene3D" id="3.90.550.10">
    <property type="entry name" value="Spore Coat Polysaccharide Biosynthesis Protein SpsA, Chain A"/>
    <property type="match status" value="1"/>
</dbReference>
<reference evidence="9" key="1">
    <citation type="submission" date="2023-03" db="EMBL/GenBank/DDBJ databases">
        <title>Andean soil-derived lignocellulolytic bacterial consortium as a source of novel taxa and putative plastic-active enzymes.</title>
        <authorList>
            <person name="Diaz-Garcia L."/>
            <person name="Chuvochina M."/>
            <person name="Feuerriegel G."/>
            <person name="Bunk B."/>
            <person name="Sproer C."/>
            <person name="Streit W.R."/>
            <person name="Rodriguez L.M."/>
            <person name="Overmann J."/>
            <person name="Jimenez D.J."/>
        </authorList>
    </citation>
    <scope>NUCLEOTIDE SEQUENCE</scope>
    <source>
        <strain evidence="9">MAG 833</strain>
    </source>
</reference>
<organism evidence="9 10">
    <name type="scientific">Candidatus Brevundimonas colombiensis</name>
    <dbReference type="NCBI Taxonomy" id="3121376"/>
    <lineage>
        <taxon>Bacteria</taxon>
        <taxon>Pseudomonadati</taxon>
        <taxon>Pseudomonadota</taxon>
        <taxon>Alphaproteobacteria</taxon>
        <taxon>Caulobacterales</taxon>
        <taxon>Caulobacteraceae</taxon>
        <taxon>Brevundimonas</taxon>
    </lineage>
</organism>
<keyword evidence="5 7" id="KW-1133">Transmembrane helix</keyword>
<dbReference type="GO" id="GO:0016020">
    <property type="term" value="C:membrane"/>
    <property type="evidence" value="ECO:0007669"/>
    <property type="project" value="UniProtKB-SubCell"/>
</dbReference>
<protein>
    <submittedName>
        <fullName evidence="9">Glycosyltransferase</fullName>
        <ecNumber evidence="9">2.4.-.-</ecNumber>
    </submittedName>
</protein>
<keyword evidence="2 9" id="KW-0328">Glycosyltransferase</keyword>
<comment type="subcellular location">
    <subcellularLocation>
        <location evidence="1">Membrane</location>
        <topology evidence="1">Multi-pass membrane protein</topology>
    </subcellularLocation>
</comment>
<feature type="transmembrane region" description="Helical" evidence="7">
    <location>
        <begin position="413"/>
        <end position="435"/>
    </location>
</feature>
<name>A0AAJ6BL49_9CAUL</name>
<evidence type="ECO:0000256" key="1">
    <source>
        <dbReference type="ARBA" id="ARBA00004141"/>
    </source>
</evidence>
<dbReference type="PANTHER" id="PTHR43867:SF2">
    <property type="entry name" value="CELLULOSE SYNTHASE CATALYTIC SUBUNIT A [UDP-FORMING]"/>
    <property type="match status" value="1"/>
</dbReference>
<feature type="domain" description="Glycosyltransferase 2-like" evidence="8">
    <location>
        <begin position="176"/>
        <end position="376"/>
    </location>
</feature>
<gene>
    <name evidence="9" type="ORF">P0Y50_11850</name>
</gene>
<dbReference type="Proteomes" id="UP001213664">
    <property type="component" value="Chromosome"/>
</dbReference>
<feature type="transmembrane region" description="Helical" evidence="7">
    <location>
        <begin position="380"/>
        <end position="401"/>
    </location>
</feature>
<dbReference type="SUPFAM" id="SSF53448">
    <property type="entry name" value="Nucleotide-diphospho-sugar transferases"/>
    <property type="match status" value="1"/>
</dbReference>
<evidence type="ECO:0000256" key="3">
    <source>
        <dbReference type="ARBA" id="ARBA00022679"/>
    </source>
</evidence>
<evidence type="ECO:0000256" key="4">
    <source>
        <dbReference type="ARBA" id="ARBA00022692"/>
    </source>
</evidence>
<dbReference type="GO" id="GO:0016757">
    <property type="term" value="F:glycosyltransferase activity"/>
    <property type="evidence" value="ECO:0007669"/>
    <property type="project" value="UniProtKB-KW"/>
</dbReference>
<evidence type="ECO:0000313" key="10">
    <source>
        <dbReference type="Proteomes" id="UP001213664"/>
    </source>
</evidence>
<evidence type="ECO:0000256" key="6">
    <source>
        <dbReference type="ARBA" id="ARBA00023136"/>
    </source>
</evidence>
<dbReference type="InterPro" id="IPR050321">
    <property type="entry name" value="Glycosyltr_2/OpgH_subfam"/>
</dbReference>
<proteinExistence type="predicted"/>
<feature type="transmembrane region" description="Helical" evidence="7">
    <location>
        <begin position="338"/>
        <end position="360"/>
    </location>
</feature>
<evidence type="ECO:0000259" key="8">
    <source>
        <dbReference type="Pfam" id="PF13632"/>
    </source>
</evidence>
<feature type="transmembrane region" description="Helical" evidence="7">
    <location>
        <begin position="48"/>
        <end position="69"/>
    </location>
</feature>
<dbReference type="PANTHER" id="PTHR43867">
    <property type="entry name" value="CELLULOSE SYNTHASE CATALYTIC SUBUNIT A [UDP-FORMING]"/>
    <property type="match status" value="1"/>
</dbReference>
<accession>A0AAJ6BL49</accession>
<evidence type="ECO:0000313" key="9">
    <source>
        <dbReference type="EMBL" id="WEK39231.1"/>
    </source>
</evidence>
<sequence>MAKNWTHPGITPRTSGAWRRAPSGFQVLAATVIAGGCAFAMIRWPGTAFPAGLLVVQAAFVMSAVWKTVVAAASLRRPQPAPAPIEWPRYTILAALHDEAAAAPDLIANLARIDYPAHRLEAFIVLEAHDAATLAAVEATPRPAWLKTCIVPPGHPLTKPRALNHALAQARGDLLTIYDAEDRPHPQQLRRAAARFVAQPRLGCLQAPLRIRRSGRAGSAFLDRQFAFEYAALFEVTLPGMARLGLPFPLGGTSNHIRMTALRAAGGWDAHNVTEDADLGFRLWSLGWRLDVIDCPTWETPPGALDRWLPQRTRWLKGYMQTWGVHTRRPRRLGRRGLLSLIMTLGAAILSAGAHAPTLAWLASAVLVGLHAGISPATPLASIGVLAAGVIAAWMGCAVGARRAGLEYRPGDMLAAPAYWSLLSLAFVHAAWRLIVEPYVWDKTPHDSEVRPPELVVIADDAGREAA</sequence>
<dbReference type="InterPro" id="IPR029044">
    <property type="entry name" value="Nucleotide-diphossugar_trans"/>
</dbReference>
<dbReference type="Pfam" id="PF13632">
    <property type="entry name" value="Glyco_trans_2_3"/>
    <property type="match status" value="1"/>
</dbReference>
<dbReference type="AlphaFoldDB" id="A0AAJ6BL49"/>
<keyword evidence="6 7" id="KW-0472">Membrane</keyword>
<evidence type="ECO:0000256" key="5">
    <source>
        <dbReference type="ARBA" id="ARBA00022989"/>
    </source>
</evidence>
<evidence type="ECO:0000256" key="2">
    <source>
        <dbReference type="ARBA" id="ARBA00022676"/>
    </source>
</evidence>
<dbReference type="EMBL" id="CP119326">
    <property type="protein sequence ID" value="WEK39231.1"/>
    <property type="molecule type" value="Genomic_DNA"/>
</dbReference>
<keyword evidence="4 7" id="KW-0812">Transmembrane</keyword>
<dbReference type="EC" id="2.4.-.-" evidence="9"/>
<dbReference type="InterPro" id="IPR001173">
    <property type="entry name" value="Glyco_trans_2-like"/>
</dbReference>
<evidence type="ECO:0000256" key="7">
    <source>
        <dbReference type="SAM" id="Phobius"/>
    </source>
</evidence>
<keyword evidence="3 9" id="KW-0808">Transferase</keyword>
<feature type="transmembrane region" description="Helical" evidence="7">
    <location>
        <begin position="21"/>
        <end position="42"/>
    </location>
</feature>